<feature type="chain" id="PRO_5032765895" evidence="2">
    <location>
        <begin position="22"/>
        <end position="125"/>
    </location>
</feature>
<feature type="signal peptide" evidence="2">
    <location>
        <begin position="1"/>
        <end position="21"/>
    </location>
</feature>
<dbReference type="SUPFAM" id="SSF101756">
    <property type="entry name" value="Hypothetical protein YgiW"/>
    <property type="match status" value="1"/>
</dbReference>
<keyword evidence="1 2" id="KW-0732">Signal</keyword>
<evidence type="ECO:0000256" key="1">
    <source>
        <dbReference type="ARBA" id="ARBA00022729"/>
    </source>
</evidence>
<dbReference type="NCBIfam" id="NF033674">
    <property type="entry name" value="stress_OB_fold"/>
    <property type="match status" value="1"/>
</dbReference>
<sequence length="125" mass="14032">MSVIKFTIILSTLVVSFVANADFVSSKKTDGEITIKAALELKDKDSVVIVGKIIKEIRSEKYLIVDNNGGEICVEIHKKDMPTEKFDENVDLRISGEIDKDFKPNGDQCDKFKIEAKKVEIVKNK</sequence>
<keyword evidence="4" id="KW-1185">Reference proteome</keyword>
<comment type="caution">
    <text evidence="3">The sequence shown here is derived from an EMBL/GenBank/DDBJ whole genome shotgun (WGS) entry which is preliminary data.</text>
</comment>
<protein>
    <submittedName>
        <fullName evidence="3">NirD/YgiW/YdeI family stress tolerance protein</fullName>
    </submittedName>
</protein>
<evidence type="ECO:0000313" key="3">
    <source>
        <dbReference type="EMBL" id="KAB8031741.1"/>
    </source>
</evidence>
<evidence type="ECO:0000256" key="2">
    <source>
        <dbReference type="SAM" id="SignalP"/>
    </source>
</evidence>
<organism evidence="3 4">
    <name type="scientific">Fluviispira multicolorata</name>
    <dbReference type="NCBI Taxonomy" id="2654512"/>
    <lineage>
        <taxon>Bacteria</taxon>
        <taxon>Pseudomonadati</taxon>
        <taxon>Bdellovibrionota</taxon>
        <taxon>Oligoflexia</taxon>
        <taxon>Silvanigrellales</taxon>
        <taxon>Silvanigrellaceae</taxon>
        <taxon>Fluviispira</taxon>
    </lineage>
</organism>
<dbReference type="AlphaFoldDB" id="A0A833JFQ8"/>
<dbReference type="Proteomes" id="UP000442694">
    <property type="component" value="Unassembled WGS sequence"/>
</dbReference>
<accession>A0A833JFQ8</accession>
<evidence type="ECO:0000313" key="4">
    <source>
        <dbReference type="Proteomes" id="UP000442694"/>
    </source>
</evidence>
<reference evidence="3 4" key="1">
    <citation type="submission" date="2019-10" db="EMBL/GenBank/DDBJ databases">
        <title>New genus of Silvanigrellaceae.</title>
        <authorList>
            <person name="Pitt A."/>
            <person name="Hahn M.W."/>
        </authorList>
    </citation>
    <scope>NUCLEOTIDE SEQUENCE [LARGE SCALE GENOMIC DNA]</scope>
    <source>
        <strain evidence="3 4">33A1-SZDP</strain>
    </source>
</reference>
<dbReference type="InterPro" id="IPR036700">
    <property type="entry name" value="BOBF_sf"/>
</dbReference>
<name>A0A833JFQ8_9BACT</name>
<gene>
    <name evidence="3" type="ORF">GCL57_03635</name>
</gene>
<dbReference type="InterPro" id="IPR005220">
    <property type="entry name" value="CarO-like"/>
</dbReference>
<dbReference type="Pfam" id="PF04076">
    <property type="entry name" value="BOF"/>
    <property type="match status" value="1"/>
</dbReference>
<dbReference type="Gene3D" id="2.40.50.200">
    <property type="entry name" value="Bacterial OB-fold"/>
    <property type="match status" value="1"/>
</dbReference>
<proteinExistence type="predicted"/>
<dbReference type="RefSeq" id="WP_152211917.1">
    <property type="nucleotide sequence ID" value="NZ_WFLN01000005.1"/>
</dbReference>
<dbReference type="EMBL" id="WFLN01000005">
    <property type="protein sequence ID" value="KAB8031741.1"/>
    <property type="molecule type" value="Genomic_DNA"/>
</dbReference>